<reference evidence="4" key="1">
    <citation type="submission" date="2016-11" db="EMBL/GenBank/DDBJ databases">
        <authorList>
            <person name="Varghese N."/>
            <person name="Submissions S."/>
        </authorList>
    </citation>
    <scope>NUCLEOTIDE SEQUENCE [LARGE SCALE GENOMIC DNA]</scope>
    <source>
        <strain evidence="4">DSM 100564</strain>
    </source>
</reference>
<dbReference type="EMBL" id="FQZQ01000034">
    <property type="protein sequence ID" value="SHK51144.1"/>
    <property type="molecule type" value="Genomic_DNA"/>
</dbReference>
<feature type="chain" id="PRO_5012341807" evidence="2">
    <location>
        <begin position="24"/>
        <end position="214"/>
    </location>
</feature>
<feature type="region of interest" description="Disordered" evidence="1">
    <location>
        <begin position="27"/>
        <end position="60"/>
    </location>
</feature>
<feature type="signal peptide" evidence="2">
    <location>
        <begin position="1"/>
        <end position="23"/>
    </location>
</feature>
<evidence type="ECO:0000256" key="1">
    <source>
        <dbReference type="SAM" id="MobiDB-lite"/>
    </source>
</evidence>
<dbReference type="Proteomes" id="UP000183982">
    <property type="component" value="Unassembled WGS sequence"/>
</dbReference>
<keyword evidence="4" id="KW-1185">Reference proteome</keyword>
<dbReference type="RefSeq" id="WP_073256819.1">
    <property type="nucleotide sequence ID" value="NZ_FQZQ01000034.1"/>
</dbReference>
<dbReference type="AlphaFoldDB" id="A0A1M6T2F2"/>
<name>A0A1M6T2F2_9RHOB</name>
<dbReference type="STRING" id="1470563.SAMN05444000_13418"/>
<accession>A0A1M6T2F2</accession>
<evidence type="ECO:0000313" key="3">
    <source>
        <dbReference type="EMBL" id="SHK51144.1"/>
    </source>
</evidence>
<evidence type="ECO:0000256" key="2">
    <source>
        <dbReference type="SAM" id="SignalP"/>
    </source>
</evidence>
<proteinExistence type="predicted"/>
<organism evidence="3 4">
    <name type="scientific">Shimia gijangensis</name>
    <dbReference type="NCBI Taxonomy" id="1470563"/>
    <lineage>
        <taxon>Bacteria</taxon>
        <taxon>Pseudomonadati</taxon>
        <taxon>Pseudomonadota</taxon>
        <taxon>Alphaproteobacteria</taxon>
        <taxon>Rhodobacterales</taxon>
        <taxon>Roseobacteraceae</taxon>
    </lineage>
</organism>
<protein>
    <submittedName>
        <fullName evidence="3">Uncharacterized protein</fullName>
    </submittedName>
</protein>
<feature type="compositionally biased region" description="Polar residues" evidence="1">
    <location>
        <begin position="49"/>
        <end position="60"/>
    </location>
</feature>
<keyword evidence="2" id="KW-0732">Signal</keyword>
<evidence type="ECO:0000313" key="4">
    <source>
        <dbReference type="Proteomes" id="UP000183982"/>
    </source>
</evidence>
<gene>
    <name evidence="3" type="ORF">SAMN05444000_13418</name>
</gene>
<sequence>MAARLHIWTTLALSLLIGSPAVAQENLCDPEDDGEVSQSDQKEICVEEGTSSQAGDSENNGIGVGSLCGKQVTSRDISGDYTLTVGSAVMTGGGKVIPLNVQSTSQVKIFEAESELMMGDGVNNVALKFTDADDWDLEASPIMSDVSGPGFAAAVGCNSSELPHLIGKGKTATVEFVYYLIVESVSAQKFQLFGLVEWNGGGINQKRGVVLSPN</sequence>